<keyword evidence="3" id="KW-1185">Reference proteome</keyword>
<name>A0A317WBH3_9EURO</name>
<dbReference type="RefSeq" id="XP_025399992.1">
    <property type="nucleotide sequence ID" value="XM_025539047.1"/>
</dbReference>
<dbReference type="Proteomes" id="UP000247233">
    <property type="component" value="Unassembled WGS sequence"/>
</dbReference>
<comment type="caution">
    <text evidence="2">The sequence shown here is derived from an EMBL/GenBank/DDBJ whole genome shotgun (WGS) entry which is preliminary data.</text>
</comment>
<evidence type="ECO:0000256" key="1">
    <source>
        <dbReference type="SAM" id="MobiDB-lite"/>
    </source>
</evidence>
<accession>A0A317WBH3</accession>
<gene>
    <name evidence="2" type="ORF">BO70DRAFT_28252</name>
</gene>
<dbReference type="EMBL" id="MSFL01000010">
    <property type="protein sequence ID" value="PWY83549.1"/>
    <property type="molecule type" value="Genomic_DNA"/>
</dbReference>
<evidence type="ECO:0000313" key="2">
    <source>
        <dbReference type="EMBL" id="PWY83549.1"/>
    </source>
</evidence>
<feature type="compositionally biased region" description="Acidic residues" evidence="1">
    <location>
        <begin position="299"/>
        <end position="308"/>
    </location>
</feature>
<protein>
    <submittedName>
        <fullName evidence="2">Uncharacterized protein</fullName>
    </submittedName>
</protein>
<dbReference type="OrthoDB" id="4510378at2759"/>
<dbReference type="AlphaFoldDB" id="A0A317WBH3"/>
<proteinExistence type="predicted"/>
<evidence type="ECO:0000313" key="3">
    <source>
        <dbReference type="Proteomes" id="UP000247233"/>
    </source>
</evidence>
<dbReference type="VEuPathDB" id="FungiDB:BO70DRAFT_28252"/>
<sequence>MSLKNHHLPPRVRVILERQEKLDQILAYLDGTQSTFLTDKELQAHDIEVASLDFLSGESSSPFTVPYFLPTQDTAVSRPPMPWRTTGRRFWLIRWNLIWTACRIGMTGIYCKCGLGRRVTHGRHGTGVCRYTSTQGMGRQRSLASCFETYATLQIRNSRQSHRTLTMVMTPCRSEEEMDRLGKEYKDDCRPSVAELIVLTSWMRGGMATQRTRATKACHKRHWALAFHVVVPTLVISFIRPARVRVLHAYFDNTLKVQATEPFDFDAPNYPDLMESLVRWAYPTVHGDTRLSGSLPSISEDDEDDDPAGQELAGTLGIT</sequence>
<feature type="region of interest" description="Disordered" evidence="1">
    <location>
        <begin position="291"/>
        <end position="319"/>
    </location>
</feature>
<organism evidence="2 3">
    <name type="scientific">Aspergillus heteromorphus CBS 117.55</name>
    <dbReference type="NCBI Taxonomy" id="1448321"/>
    <lineage>
        <taxon>Eukaryota</taxon>
        <taxon>Fungi</taxon>
        <taxon>Dikarya</taxon>
        <taxon>Ascomycota</taxon>
        <taxon>Pezizomycotina</taxon>
        <taxon>Eurotiomycetes</taxon>
        <taxon>Eurotiomycetidae</taxon>
        <taxon>Eurotiales</taxon>
        <taxon>Aspergillaceae</taxon>
        <taxon>Aspergillus</taxon>
        <taxon>Aspergillus subgen. Circumdati</taxon>
    </lineage>
</organism>
<dbReference type="GeneID" id="37061284"/>
<reference evidence="2 3" key="1">
    <citation type="submission" date="2016-12" db="EMBL/GenBank/DDBJ databases">
        <title>The genomes of Aspergillus section Nigri reveals drivers in fungal speciation.</title>
        <authorList>
            <consortium name="DOE Joint Genome Institute"/>
            <person name="Vesth T.C."/>
            <person name="Nybo J."/>
            <person name="Theobald S."/>
            <person name="Brandl J."/>
            <person name="Frisvad J.C."/>
            <person name="Nielsen K.F."/>
            <person name="Lyhne E.K."/>
            <person name="Kogle M.E."/>
            <person name="Kuo A."/>
            <person name="Riley R."/>
            <person name="Clum A."/>
            <person name="Nolan M."/>
            <person name="Lipzen A."/>
            <person name="Salamov A."/>
            <person name="Henrissat B."/>
            <person name="Wiebenga A."/>
            <person name="De Vries R.P."/>
            <person name="Grigoriev I.V."/>
            <person name="Mortensen U.H."/>
            <person name="Andersen M.R."/>
            <person name="Baker S.E."/>
        </authorList>
    </citation>
    <scope>NUCLEOTIDE SEQUENCE [LARGE SCALE GENOMIC DNA]</scope>
    <source>
        <strain evidence="2 3">CBS 117.55</strain>
    </source>
</reference>